<dbReference type="Gene3D" id="1.10.10.10">
    <property type="entry name" value="Winged helix-like DNA-binding domain superfamily/Winged helix DNA-binding domain"/>
    <property type="match status" value="1"/>
</dbReference>
<dbReference type="GO" id="GO:0003677">
    <property type="term" value="F:DNA binding"/>
    <property type="evidence" value="ECO:0007669"/>
    <property type="project" value="UniProtKB-KW"/>
</dbReference>
<dbReference type="InterPro" id="IPR036390">
    <property type="entry name" value="WH_DNA-bd_sf"/>
</dbReference>
<dbReference type="PANTHER" id="PTHR33154:SF18">
    <property type="entry name" value="ARSENICAL RESISTANCE OPERON REPRESSOR"/>
    <property type="match status" value="1"/>
</dbReference>
<evidence type="ECO:0000256" key="2">
    <source>
        <dbReference type="ARBA" id="ARBA00023125"/>
    </source>
</evidence>
<dbReference type="Proteomes" id="UP000177309">
    <property type="component" value="Unassembled WGS sequence"/>
</dbReference>
<name>A0A1F4TP00_UNCSA</name>
<reference evidence="5 6" key="1">
    <citation type="journal article" date="2016" name="Nat. Commun.">
        <title>Thousands of microbial genomes shed light on interconnected biogeochemical processes in an aquifer system.</title>
        <authorList>
            <person name="Anantharaman K."/>
            <person name="Brown C.T."/>
            <person name="Hug L.A."/>
            <person name="Sharon I."/>
            <person name="Castelle C.J."/>
            <person name="Probst A.J."/>
            <person name="Thomas B.C."/>
            <person name="Singh A."/>
            <person name="Wilkins M.J."/>
            <person name="Karaoz U."/>
            <person name="Brodie E.L."/>
            <person name="Williams K.H."/>
            <person name="Hubbard S.S."/>
            <person name="Banfield J.F."/>
        </authorList>
    </citation>
    <scope>NUCLEOTIDE SEQUENCE [LARGE SCALE GENOMIC DNA]</scope>
</reference>
<keyword evidence="3" id="KW-0804">Transcription</keyword>
<accession>A0A1F4TP00</accession>
<dbReference type="NCBIfam" id="NF033788">
    <property type="entry name" value="HTH_metalloreg"/>
    <property type="match status" value="1"/>
</dbReference>
<dbReference type="EMBL" id="MEUI01000016">
    <property type="protein sequence ID" value="OGC34442.1"/>
    <property type="molecule type" value="Genomic_DNA"/>
</dbReference>
<comment type="caution">
    <text evidence="5">The sequence shown here is derived from an EMBL/GenBank/DDBJ whole genome shotgun (WGS) entry which is preliminary data.</text>
</comment>
<dbReference type="InterPro" id="IPR011991">
    <property type="entry name" value="ArsR-like_HTH"/>
</dbReference>
<evidence type="ECO:0000256" key="1">
    <source>
        <dbReference type="ARBA" id="ARBA00023015"/>
    </source>
</evidence>
<dbReference type="SUPFAM" id="SSF46785">
    <property type="entry name" value="Winged helix' DNA-binding domain"/>
    <property type="match status" value="1"/>
</dbReference>
<organism evidence="5 6">
    <name type="scientific">candidate division WOR-1 bacterium RIFOXYC2_FULL_41_25</name>
    <dbReference type="NCBI Taxonomy" id="1802586"/>
    <lineage>
        <taxon>Bacteria</taxon>
        <taxon>Bacillati</taxon>
        <taxon>Saganbacteria</taxon>
    </lineage>
</organism>
<dbReference type="CDD" id="cd00090">
    <property type="entry name" value="HTH_ARSR"/>
    <property type="match status" value="1"/>
</dbReference>
<evidence type="ECO:0000313" key="6">
    <source>
        <dbReference type="Proteomes" id="UP000177309"/>
    </source>
</evidence>
<dbReference type="InterPro" id="IPR051081">
    <property type="entry name" value="HTH_MetalResp_TranReg"/>
</dbReference>
<evidence type="ECO:0000313" key="5">
    <source>
        <dbReference type="EMBL" id="OGC34442.1"/>
    </source>
</evidence>
<proteinExistence type="predicted"/>
<feature type="domain" description="HTH arsR-type" evidence="4">
    <location>
        <begin position="1"/>
        <end position="92"/>
    </location>
</feature>
<dbReference type="SMART" id="SM00418">
    <property type="entry name" value="HTH_ARSR"/>
    <property type="match status" value="1"/>
</dbReference>
<keyword evidence="2" id="KW-0238">DNA-binding</keyword>
<sequence length="119" mass="13573">MNKKKTIKIFRALSDETRLLIIQLLAKGECCVCEIYSALKLSQPKVSRHLAYLRKSGLVKNKKVGPWQYYSLNLTVFSELKLNKTLGIKKQTGAGKGRKGCDLKCKVKIRTINNGKYRR</sequence>
<protein>
    <recommendedName>
        <fullName evidence="4">HTH arsR-type domain-containing protein</fullName>
    </recommendedName>
</protein>
<evidence type="ECO:0000259" key="4">
    <source>
        <dbReference type="PROSITE" id="PS50987"/>
    </source>
</evidence>
<dbReference type="PROSITE" id="PS50987">
    <property type="entry name" value="HTH_ARSR_2"/>
    <property type="match status" value="1"/>
</dbReference>
<dbReference type="GO" id="GO:0003700">
    <property type="term" value="F:DNA-binding transcription factor activity"/>
    <property type="evidence" value="ECO:0007669"/>
    <property type="project" value="InterPro"/>
</dbReference>
<keyword evidence="1" id="KW-0805">Transcription regulation</keyword>
<dbReference type="InterPro" id="IPR001845">
    <property type="entry name" value="HTH_ArsR_DNA-bd_dom"/>
</dbReference>
<dbReference type="Pfam" id="PF01022">
    <property type="entry name" value="HTH_5"/>
    <property type="match status" value="1"/>
</dbReference>
<dbReference type="PRINTS" id="PR00778">
    <property type="entry name" value="HTHARSR"/>
</dbReference>
<dbReference type="InterPro" id="IPR036388">
    <property type="entry name" value="WH-like_DNA-bd_sf"/>
</dbReference>
<dbReference type="PANTHER" id="PTHR33154">
    <property type="entry name" value="TRANSCRIPTIONAL REGULATOR, ARSR FAMILY"/>
    <property type="match status" value="1"/>
</dbReference>
<evidence type="ECO:0000256" key="3">
    <source>
        <dbReference type="ARBA" id="ARBA00023163"/>
    </source>
</evidence>
<dbReference type="AlphaFoldDB" id="A0A1F4TP00"/>
<gene>
    <name evidence="5" type="ORF">A2462_07680</name>
</gene>